<dbReference type="CDD" id="cd01651">
    <property type="entry name" value="RT_G2_intron"/>
    <property type="match status" value="1"/>
</dbReference>
<keyword evidence="3" id="KW-1185">Reference proteome</keyword>
<name>A0ABP9WYQ2_9CHLR</name>
<dbReference type="InterPro" id="IPR043502">
    <property type="entry name" value="DNA/RNA_pol_sf"/>
</dbReference>
<dbReference type="Proteomes" id="UP001428290">
    <property type="component" value="Unassembled WGS sequence"/>
</dbReference>
<sequence length="432" mass="48607">MQPRYESAMLAEIASVDNLTRAWSHVRRNIRISQRGRSHGPDAVTILDFEAAWVEHMQQLAMELQSQIYRPLPPRRLFLDKRDGGKRSIAILAVRDRIAQRAVLQILEPEIEPTFLDCSYGFRPYVGVPHALTRIERYRQQGLQWVAHADISDCFGTIDHQILLSQLHQRISDRAVVELISQWLSVGVMEDAATTEASNWWDDGEDLLERLAKHGEDLLWPNQVGYPQASSTYDPQTLDFEASRTDSLRKRALQGLASNAALWGITHSKRVISGLRSLAPLLKQVPGGGLTWGAAGIATLALIPLSQRLLRQRERGTLQGGAISPMLANIYLDSFDRAMTERGHILVRFADDFVLLGAHQAAVEQALADATNVLKRLRLATKESKTGVQHFNDGLTFLGHRFAVQPQAEAERWSSFEAAERAIKERLRKPRK</sequence>
<dbReference type="InterPro" id="IPR000477">
    <property type="entry name" value="RT_dom"/>
</dbReference>
<evidence type="ECO:0000313" key="3">
    <source>
        <dbReference type="Proteomes" id="UP001428290"/>
    </source>
</evidence>
<reference evidence="2 3" key="1">
    <citation type="submission" date="2024-02" db="EMBL/GenBank/DDBJ databases">
        <title>Herpetosiphon gulosus NBRC 112829.</title>
        <authorList>
            <person name="Ichikawa N."/>
            <person name="Katano-Makiyama Y."/>
            <person name="Hidaka K."/>
        </authorList>
    </citation>
    <scope>NUCLEOTIDE SEQUENCE [LARGE SCALE GENOMIC DNA]</scope>
    <source>
        <strain evidence="2 3">NBRC 112829</strain>
    </source>
</reference>
<dbReference type="RefSeq" id="WP_345721935.1">
    <property type="nucleotide sequence ID" value="NZ_BAABRU010000006.1"/>
</dbReference>
<proteinExistence type="predicted"/>
<dbReference type="PANTHER" id="PTHR34047:SF8">
    <property type="entry name" value="PROTEIN YKFC"/>
    <property type="match status" value="1"/>
</dbReference>
<evidence type="ECO:0000313" key="2">
    <source>
        <dbReference type="EMBL" id="GAA5528318.1"/>
    </source>
</evidence>
<comment type="caution">
    <text evidence="2">The sequence shown here is derived from an EMBL/GenBank/DDBJ whole genome shotgun (WGS) entry which is preliminary data.</text>
</comment>
<protein>
    <recommendedName>
        <fullName evidence="1">Reverse transcriptase domain-containing protein</fullName>
    </recommendedName>
</protein>
<dbReference type="Pfam" id="PF00078">
    <property type="entry name" value="RVT_1"/>
    <property type="match status" value="2"/>
</dbReference>
<dbReference type="InterPro" id="IPR051083">
    <property type="entry name" value="GrpII_Intron_Splice-Mob/Def"/>
</dbReference>
<organism evidence="2 3">
    <name type="scientific">Herpetosiphon gulosus</name>
    <dbReference type="NCBI Taxonomy" id="1973496"/>
    <lineage>
        <taxon>Bacteria</taxon>
        <taxon>Bacillati</taxon>
        <taxon>Chloroflexota</taxon>
        <taxon>Chloroflexia</taxon>
        <taxon>Herpetosiphonales</taxon>
        <taxon>Herpetosiphonaceae</taxon>
        <taxon>Herpetosiphon</taxon>
    </lineage>
</organism>
<accession>A0ABP9WYQ2</accession>
<dbReference type="PROSITE" id="PS50878">
    <property type="entry name" value="RT_POL"/>
    <property type="match status" value="1"/>
</dbReference>
<dbReference type="EMBL" id="BAABRU010000006">
    <property type="protein sequence ID" value="GAA5528318.1"/>
    <property type="molecule type" value="Genomic_DNA"/>
</dbReference>
<gene>
    <name evidence="2" type="ORF">Hgul01_02116</name>
</gene>
<evidence type="ECO:0000259" key="1">
    <source>
        <dbReference type="PROSITE" id="PS50878"/>
    </source>
</evidence>
<feature type="domain" description="Reverse transcriptase" evidence="1">
    <location>
        <begin position="60"/>
        <end position="402"/>
    </location>
</feature>
<dbReference type="SUPFAM" id="SSF56672">
    <property type="entry name" value="DNA/RNA polymerases"/>
    <property type="match status" value="2"/>
</dbReference>
<dbReference type="PANTHER" id="PTHR34047">
    <property type="entry name" value="NUCLEAR INTRON MATURASE 1, MITOCHONDRIAL-RELATED"/>
    <property type="match status" value="1"/>
</dbReference>